<dbReference type="InterPro" id="IPR029045">
    <property type="entry name" value="ClpP/crotonase-like_dom_sf"/>
</dbReference>
<reference evidence="2 3" key="1">
    <citation type="submission" date="2015-06" db="EMBL/GenBank/DDBJ databases">
        <title>Draft Genome Sequence of Parabacteroides goldsteinii with Putative Novel Metallo-Beta-Lactamases Isolated from a Blood Culture from a Human Patient.</title>
        <authorList>
            <person name="Krogh T.J."/>
            <person name="Agergaard C.N."/>
            <person name="Moller-Jensen J."/>
            <person name="Justesen U.S."/>
        </authorList>
    </citation>
    <scope>NUCLEOTIDE SEQUENCE [LARGE SCALE GENOMIC DNA]</scope>
    <source>
        <strain evidence="2 3">910340</strain>
    </source>
</reference>
<protein>
    <recommendedName>
        <fullName evidence="1">Tail specific protease domain-containing protein</fullName>
    </recommendedName>
</protein>
<accession>A0A0J6FGU4</accession>
<proteinExistence type="predicted"/>
<dbReference type="Proteomes" id="UP000036166">
    <property type="component" value="Unassembled WGS sequence"/>
</dbReference>
<evidence type="ECO:0000313" key="3">
    <source>
        <dbReference type="Proteomes" id="UP000036166"/>
    </source>
</evidence>
<dbReference type="Pfam" id="PF03572">
    <property type="entry name" value="Peptidase_S41"/>
    <property type="match status" value="1"/>
</dbReference>
<dbReference type="Gene3D" id="3.90.226.10">
    <property type="entry name" value="2-enoyl-CoA Hydratase, Chain A, domain 1"/>
    <property type="match status" value="1"/>
</dbReference>
<organism evidence="2 3">
    <name type="scientific">Parabacteroides goldsteinii</name>
    <dbReference type="NCBI Taxonomy" id="328812"/>
    <lineage>
        <taxon>Bacteria</taxon>
        <taxon>Pseudomonadati</taxon>
        <taxon>Bacteroidota</taxon>
        <taxon>Bacteroidia</taxon>
        <taxon>Bacteroidales</taxon>
        <taxon>Tannerellaceae</taxon>
        <taxon>Parabacteroides</taxon>
    </lineage>
</organism>
<dbReference type="PATRIC" id="fig|328812.4.peg.2766"/>
<evidence type="ECO:0000313" key="2">
    <source>
        <dbReference type="EMBL" id="KMM33717.1"/>
    </source>
</evidence>
<gene>
    <name evidence="2" type="ORF">ACM15_10450</name>
</gene>
<feature type="domain" description="Tail specific protease" evidence="1">
    <location>
        <begin position="236"/>
        <end position="395"/>
    </location>
</feature>
<dbReference type="AlphaFoldDB" id="A0A0J6FGU4"/>
<comment type="caution">
    <text evidence="2">The sequence shown here is derived from an EMBL/GenBank/DDBJ whole genome shotgun (WGS) entry which is preliminary data.</text>
</comment>
<dbReference type="SUPFAM" id="SSF52096">
    <property type="entry name" value="ClpP/crotonase"/>
    <property type="match status" value="1"/>
</dbReference>
<dbReference type="GO" id="GO:0008236">
    <property type="term" value="F:serine-type peptidase activity"/>
    <property type="evidence" value="ECO:0007669"/>
    <property type="project" value="InterPro"/>
</dbReference>
<dbReference type="EMBL" id="LFJV01000030">
    <property type="protein sequence ID" value="KMM33717.1"/>
    <property type="molecule type" value="Genomic_DNA"/>
</dbReference>
<evidence type="ECO:0000259" key="1">
    <source>
        <dbReference type="Pfam" id="PF03572"/>
    </source>
</evidence>
<name>A0A0J6FGU4_9BACT</name>
<dbReference type="GO" id="GO:0006508">
    <property type="term" value="P:proteolysis"/>
    <property type="evidence" value="ECO:0007669"/>
    <property type="project" value="InterPro"/>
</dbReference>
<sequence>MIQMRISFTYALCLFFILSIQFSDAQKLSRQEMMTDIDYYFDILRNKHPNLYIKYNQFQYDSLENAIMNRITAPLSYKDFNRMLLTLNQYTDGHTQILTNQIWEEQYSQHYFPYISIHHDSLLVDDKILLTINNVNANVIINEIRSSLSWENNPLLNELTTNYRLPNYLLTFYNIDSPYHIQLQSKSTGEIETDTIEVKNAVFRKDPLKYHFKFFPEESIAVLFYNTCYLESEERHLSQVLSTAFNKIKQKRIKYLFIDIRLNGGGIGRFSEYFLNHINYRKNKCIYNMKVNINQVEDIIKNEIKHDPKQIMKDCGINIFKRFVVKRKLKLADKLLVDFKTTGILSMPIILPGQSKGFDGEVLVIQSRKTYSAAIGFTELIKQRKMGFIVGEKGGQPFDFCGDVKYDTLPNSKISIMYPTQYNYFTHSIPTEDGFLPPDIPYDVFDKDLTVDDYKEIIRLSNKLK</sequence>
<dbReference type="InterPro" id="IPR005151">
    <property type="entry name" value="Tail-specific_protease"/>
</dbReference>